<evidence type="ECO:0000313" key="12">
    <source>
        <dbReference type="Ensembl" id="ENSDCDP00010061361.1"/>
    </source>
</evidence>
<comment type="similarity">
    <text evidence="8">Belongs to the Antp homeobox family. Labial subfamily.</text>
</comment>
<evidence type="ECO:0000256" key="3">
    <source>
        <dbReference type="ARBA" id="ARBA00023015"/>
    </source>
</evidence>
<dbReference type="CDD" id="cd00086">
    <property type="entry name" value="homeodomain"/>
    <property type="match status" value="1"/>
</dbReference>
<evidence type="ECO:0000259" key="11">
    <source>
        <dbReference type="PROSITE" id="PS50071"/>
    </source>
</evidence>
<gene>
    <name evidence="12" type="primary">hoxd1</name>
</gene>
<sequence length="233" mass="26403">MLRLESTVSNEDRGGPAIMSSYAVDCFSGGDMMALTTGLRPEELRSATLHYSGADATAAYDARYADFHAAHDAAYGYYGEAGDGGLHGQYPGHPGHPVQTCARFPGYPGSSPAEERPAANTFDWMRIKRNNPKTKKPTSPRTNFTTKQLTELEKEFHFNKYLTRSRRVEIAHCLQLNETQVKIWFQNRRMKQKKREKEGLSLLPPAPSSRVTHHVPTRFLRFHSHHFLMQHSK</sequence>
<dbReference type="SMART" id="SM00389">
    <property type="entry name" value="HOX"/>
    <property type="match status" value="1"/>
</dbReference>
<dbReference type="Gene3D" id="1.10.10.60">
    <property type="entry name" value="Homeodomain-like"/>
    <property type="match status" value="1"/>
</dbReference>
<feature type="domain" description="Homeobox" evidence="11">
    <location>
        <begin position="135"/>
        <end position="195"/>
    </location>
</feature>
<dbReference type="Ensembl" id="ENSDCDT00010072129.1">
    <property type="protein sequence ID" value="ENSDCDP00010061361.1"/>
    <property type="gene ID" value="ENSDCDG00010033896.1"/>
</dbReference>
<reference evidence="12" key="2">
    <citation type="submission" date="2025-08" db="UniProtKB">
        <authorList>
            <consortium name="Ensembl"/>
        </authorList>
    </citation>
    <scope>IDENTIFICATION</scope>
</reference>
<dbReference type="SUPFAM" id="SSF46689">
    <property type="entry name" value="Homeodomain-like"/>
    <property type="match status" value="1"/>
</dbReference>
<accession>A0AAY4EVS1</accession>
<organism evidence="12 13">
    <name type="scientific">Denticeps clupeoides</name>
    <name type="common">denticle herring</name>
    <dbReference type="NCBI Taxonomy" id="299321"/>
    <lineage>
        <taxon>Eukaryota</taxon>
        <taxon>Metazoa</taxon>
        <taxon>Chordata</taxon>
        <taxon>Craniata</taxon>
        <taxon>Vertebrata</taxon>
        <taxon>Euteleostomi</taxon>
        <taxon>Actinopterygii</taxon>
        <taxon>Neopterygii</taxon>
        <taxon>Teleostei</taxon>
        <taxon>Clupei</taxon>
        <taxon>Clupeiformes</taxon>
        <taxon>Denticipitoidei</taxon>
        <taxon>Denticipitidae</taxon>
        <taxon>Denticeps</taxon>
    </lineage>
</organism>
<dbReference type="PROSITE" id="PS50071">
    <property type="entry name" value="HOMEOBOX_2"/>
    <property type="match status" value="1"/>
</dbReference>
<evidence type="ECO:0000313" key="13">
    <source>
        <dbReference type="Proteomes" id="UP000694580"/>
    </source>
</evidence>
<keyword evidence="13" id="KW-1185">Reference proteome</keyword>
<keyword evidence="4 9" id="KW-0238">DNA-binding</keyword>
<evidence type="ECO:0000256" key="2">
    <source>
        <dbReference type="ARBA" id="ARBA00022473"/>
    </source>
</evidence>
<evidence type="ECO:0000256" key="9">
    <source>
        <dbReference type="PROSITE-ProRule" id="PRU00108"/>
    </source>
</evidence>
<dbReference type="InterPro" id="IPR017970">
    <property type="entry name" value="Homeobox_CS"/>
</dbReference>
<dbReference type="PANTHER" id="PTHR45946">
    <property type="entry name" value="HOMEOBOX PROTEIN ROUGH-RELATED"/>
    <property type="match status" value="1"/>
</dbReference>
<evidence type="ECO:0000256" key="1">
    <source>
        <dbReference type="ARBA" id="ARBA00004123"/>
    </source>
</evidence>
<comment type="subcellular location">
    <subcellularLocation>
        <location evidence="1 9 10">Nucleus</location>
    </subcellularLocation>
</comment>
<dbReference type="FunFam" id="1.10.10.60:FF:000113">
    <property type="entry name" value="homeobox protein Hox-B1"/>
    <property type="match status" value="1"/>
</dbReference>
<dbReference type="InterPro" id="IPR046327">
    <property type="entry name" value="HXA1/B1/D1"/>
</dbReference>
<evidence type="ECO:0000256" key="10">
    <source>
        <dbReference type="RuleBase" id="RU000682"/>
    </source>
</evidence>
<dbReference type="PANTHER" id="PTHR45946:SF3">
    <property type="entry name" value="HOMEOBOX PROTEIN HOX-A1"/>
    <property type="match status" value="1"/>
</dbReference>
<dbReference type="GO" id="GO:0000981">
    <property type="term" value="F:DNA-binding transcription factor activity, RNA polymerase II-specific"/>
    <property type="evidence" value="ECO:0007669"/>
    <property type="project" value="InterPro"/>
</dbReference>
<dbReference type="GeneTree" id="ENSGT00940000159503"/>
<proteinExistence type="inferred from homology"/>
<protein>
    <recommendedName>
        <fullName evidence="11">Homeobox domain-containing protein</fullName>
    </recommendedName>
</protein>
<feature type="DNA-binding region" description="Homeobox" evidence="9">
    <location>
        <begin position="137"/>
        <end position="196"/>
    </location>
</feature>
<keyword evidence="3" id="KW-0805">Transcription regulation</keyword>
<keyword evidence="7 9" id="KW-0539">Nucleus</keyword>
<dbReference type="GO" id="GO:0000978">
    <property type="term" value="F:RNA polymerase II cis-regulatory region sequence-specific DNA binding"/>
    <property type="evidence" value="ECO:0007669"/>
    <property type="project" value="TreeGrafter"/>
</dbReference>
<dbReference type="PROSITE" id="PS00027">
    <property type="entry name" value="HOMEOBOX_1"/>
    <property type="match status" value="1"/>
</dbReference>
<dbReference type="AlphaFoldDB" id="A0AAY4EVS1"/>
<dbReference type="InterPro" id="IPR009057">
    <property type="entry name" value="Homeodomain-like_sf"/>
</dbReference>
<keyword evidence="2" id="KW-0217">Developmental protein</keyword>
<keyword evidence="6" id="KW-0804">Transcription</keyword>
<evidence type="ECO:0000256" key="5">
    <source>
        <dbReference type="ARBA" id="ARBA00023155"/>
    </source>
</evidence>
<reference evidence="12 13" key="1">
    <citation type="submission" date="2020-06" db="EMBL/GenBank/DDBJ databases">
        <authorList>
            <consortium name="Wellcome Sanger Institute Data Sharing"/>
        </authorList>
    </citation>
    <scope>NUCLEOTIDE SEQUENCE [LARGE SCALE GENOMIC DNA]</scope>
</reference>
<evidence type="ECO:0000256" key="7">
    <source>
        <dbReference type="ARBA" id="ARBA00023242"/>
    </source>
</evidence>
<reference evidence="12" key="3">
    <citation type="submission" date="2025-09" db="UniProtKB">
        <authorList>
            <consortium name="Ensembl"/>
        </authorList>
    </citation>
    <scope>IDENTIFICATION</scope>
</reference>
<dbReference type="GO" id="GO:0005634">
    <property type="term" value="C:nucleus"/>
    <property type="evidence" value="ECO:0007669"/>
    <property type="project" value="UniProtKB-SubCell"/>
</dbReference>
<evidence type="ECO:0000256" key="6">
    <source>
        <dbReference type="ARBA" id="ARBA00023163"/>
    </source>
</evidence>
<dbReference type="Proteomes" id="UP000694580">
    <property type="component" value="Chromosome 9"/>
</dbReference>
<dbReference type="PRINTS" id="PR00024">
    <property type="entry name" value="HOMEOBOX"/>
</dbReference>
<evidence type="ECO:0000256" key="8">
    <source>
        <dbReference type="ARBA" id="ARBA00029448"/>
    </source>
</evidence>
<dbReference type="InterPro" id="IPR020479">
    <property type="entry name" value="HD_metazoa"/>
</dbReference>
<keyword evidence="5 9" id="KW-0371">Homeobox</keyword>
<name>A0AAY4EVS1_9TELE</name>
<dbReference type="Pfam" id="PF00046">
    <property type="entry name" value="Homeodomain"/>
    <property type="match status" value="1"/>
</dbReference>
<evidence type="ECO:0000256" key="4">
    <source>
        <dbReference type="ARBA" id="ARBA00023125"/>
    </source>
</evidence>
<dbReference type="InterPro" id="IPR001356">
    <property type="entry name" value="HD"/>
</dbReference>